<sequence>MKTSKIVACAIAVTAALGLASCSGGESTTTSDATAATTTVKAAEGAFPVSIETKFGEVTITEQPQRVVALGWGDAETALSLGIQPVGVSDWLGFGGNGVGPWVSEEFEQSPEILGTTELKYEAIAALQPDLILDVRSSGDQDRYNTLSAIAPVVGVPADGDNWLTTREQQVTMIAAALGKQAEGTQQLADLDARIESIASAHPQWSQRSVSVLAKTSEAWGAYKSGDARMDLLLDLGFQENPWVAAEGEKNDSFYVTVSAENLSQTNSDIVFALPIGVSAQELEADAAWRALPAVTDGKYVVVDGELAQAFSIGTVEATNYALDILEPQLAELAG</sequence>
<evidence type="ECO:0000256" key="1">
    <source>
        <dbReference type="ARBA" id="ARBA00004196"/>
    </source>
</evidence>
<dbReference type="SUPFAM" id="SSF53807">
    <property type="entry name" value="Helical backbone' metal receptor"/>
    <property type="match status" value="1"/>
</dbReference>
<dbReference type="RefSeq" id="WP_046440287.1">
    <property type="nucleotide sequence ID" value="NZ_CP011312.1"/>
</dbReference>
<protein>
    <submittedName>
        <fullName evidence="7">ABC-type Fe3+-hydroxamate transport system, periplasmic component</fullName>
    </submittedName>
    <submittedName>
        <fullName evidence="8">Iron ABC transporter substrate-binding protein</fullName>
    </submittedName>
</protein>
<proteinExistence type="inferred from homology"/>
<dbReference type="STRING" id="35755.UL82_08310"/>
<reference evidence="7 9" key="1">
    <citation type="journal article" date="2015" name="Genome Announc.">
        <title>Complete Genome Sequence of Corynebacterium kutscheri DSM 20755, a Corynebacterial Type Strain with Remarkably Low G+C Content of Chromosomal DNA.</title>
        <authorList>
            <person name="Ruckert C."/>
            <person name="Albersmeier A."/>
            <person name="Winkler A."/>
            <person name="Tauch A."/>
        </authorList>
    </citation>
    <scope>NUCLEOTIDE SEQUENCE [LARGE SCALE GENOMIC DNA]</scope>
    <source>
        <strain evidence="7 9">DSM 20755</strain>
    </source>
</reference>
<dbReference type="Pfam" id="PF01497">
    <property type="entry name" value="Peripla_BP_2"/>
    <property type="match status" value="1"/>
</dbReference>
<evidence type="ECO:0000259" key="6">
    <source>
        <dbReference type="PROSITE" id="PS50983"/>
    </source>
</evidence>
<dbReference type="GO" id="GO:1901678">
    <property type="term" value="P:iron coordination entity transport"/>
    <property type="evidence" value="ECO:0007669"/>
    <property type="project" value="UniProtKB-ARBA"/>
</dbReference>
<dbReference type="Proteomes" id="UP000033457">
    <property type="component" value="Chromosome"/>
</dbReference>
<reference evidence="8 10" key="2">
    <citation type="submission" date="2018-12" db="EMBL/GenBank/DDBJ databases">
        <authorList>
            <consortium name="Pathogen Informatics"/>
        </authorList>
    </citation>
    <scope>NUCLEOTIDE SEQUENCE [LARGE SCALE GENOMIC DNA]</scope>
    <source>
        <strain evidence="8 10">NCTC949</strain>
    </source>
</reference>
<accession>A0A0F6TDT6</accession>
<dbReference type="EMBL" id="CP011312">
    <property type="protein sequence ID" value="AKE41819.1"/>
    <property type="molecule type" value="Genomic_DNA"/>
</dbReference>
<dbReference type="InterPro" id="IPR002491">
    <property type="entry name" value="ABC_transptr_periplasmic_BD"/>
</dbReference>
<dbReference type="Proteomes" id="UP000271380">
    <property type="component" value="Chromosome"/>
</dbReference>
<dbReference type="PROSITE" id="PS50983">
    <property type="entry name" value="FE_B12_PBP"/>
    <property type="match status" value="1"/>
</dbReference>
<feature type="chain" id="PRO_5043120055" evidence="5">
    <location>
        <begin position="21"/>
        <end position="335"/>
    </location>
</feature>
<evidence type="ECO:0000256" key="4">
    <source>
        <dbReference type="ARBA" id="ARBA00022729"/>
    </source>
</evidence>
<evidence type="ECO:0000313" key="10">
    <source>
        <dbReference type="Proteomes" id="UP000271380"/>
    </source>
</evidence>
<organism evidence="7 9">
    <name type="scientific">Corynebacterium kutscheri</name>
    <dbReference type="NCBI Taxonomy" id="35755"/>
    <lineage>
        <taxon>Bacteria</taxon>
        <taxon>Bacillati</taxon>
        <taxon>Actinomycetota</taxon>
        <taxon>Actinomycetes</taxon>
        <taxon>Mycobacteriales</taxon>
        <taxon>Corynebacteriaceae</taxon>
        <taxon>Corynebacterium</taxon>
    </lineage>
</organism>
<evidence type="ECO:0000313" key="8">
    <source>
        <dbReference type="EMBL" id="VEH04284.1"/>
    </source>
</evidence>
<evidence type="ECO:0000313" key="9">
    <source>
        <dbReference type="Proteomes" id="UP000033457"/>
    </source>
</evidence>
<dbReference type="PANTHER" id="PTHR30532:SF24">
    <property type="entry name" value="FERRIC ENTEROBACTIN-BINDING PERIPLASMIC PROTEIN FEPB"/>
    <property type="match status" value="1"/>
</dbReference>
<dbReference type="Gene3D" id="3.40.50.1980">
    <property type="entry name" value="Nitrogenase molybdenum iron protein domain"/>
    <property type="match status" value="2"/>
</dbReference>
<keyword evidence="3" id="KW-0813">Transport</keyword>
<dbReference type="GO" id="GO:0030288">
    <property type="term" value="C:outer membrane-bounded periplasmic space"/>
    <property type="evidence" value="ECO:0007669"/>
    <property type="project" value="TreeGrafter"/>
</dbReference>
<feature type="signal peptide" evidence="5">
    <location>
        <begin position="1"/>
        <end position="20"/>
    </location>
</feature>
<feature type="domain" description="Fe/B12 periplasmic-binding" evidence="6">
    <location>
        <begin position="66"/>
        <end position="334"/>
    </location>
</feature>
<comment type="similarity">
    <text evidence="2">Belongs to the bacterial solute-binding protein 8 family.</text>
</comment>
<comment type="subcellular location">
    <subcellularLocation>
        <location evidence="1">Cell envelope</location>
    </subcellularLocation>
</comment>
<evidence type="ECO:0000256" key="3">
    <source>
        <dbReference type="ARBA" id="ARBA00022448"/>
    </source>
</evidence>
<gene>
    <name evidence="8" type="primary">yfiY</name>
    <name evidence="8" type="ORF">NCTC949_00012</name>
    <name evidence="7" type="ORF">UL82_08310</name>
</gene>
<dbReference type="AlphaFoldDB" id="A0A0F6TDT6"/>
<evidence type="ECO:0000256" key="5">
    <source>
        <dbReference type="SAM" id="SignalP"/>
    </source>
</evidence>
<name>A0A0F6TDT6_9CORY</name>
<dbReference type="PANTHER" id="PTHR30532">
    <property type="entry name" value="IRON III DICITRATE-BINDING PERIPLASMIC PROTEIN"/>
    <property type="match status" value="1"/>
</dbReference>
<evidence type="ECO:0000256" key="2">
    <source>
        <dbReference type="ARBA" id="ARBA00008814"/>
    </source>
</evidence>
<evidence type="ECO:0000313" key="7">
    <source>
        <dbReference type="EMBL" id="AKE41819.1"/>
    </source>
</evidence>
<dbReference type="PROSITE" id="PS51257">
    <property type="entry name" value="PROKAR_LIPOPROTEIN"/>
    <property type="match status" value="1"/>
</dbReference>
<keyword evidence="9" id="KW-1185">Reference proteome</keyword>
<dbReference type="KEGG" id="cku:UL82_08310"/>
<dbReference type="InterPro" id="IPR051313">
    <property type="entry name" value="Bact_iron-sidero_bind"/>
</dbReference>
<dbReference type="HOGENOM" id="CLU_038034_1_1_11"/>
<keyword evidence="4 5" id="KW-0732">Signal</keyword>
<dbReference type="EMBL" id="LR134377">
    <property type="protein sequence ID" value="VEH04284.1"/>
    <property type="molecule type" value="Genomic_DNA"/>
</dbReference>
<dbReference type="CDD" id="cd01146">
    <property type="entry name" value="FhuD"/>
    <property type="match status" value="1"/>
</dbReference>